<dbReference type="Proteomes" id="UP000308600">
    <property type="component" value="Unassembled WGS sequence"/>
</dbReference>
<organism evidence="1 2">
    <name type="scientific">Pluteus cervinus</name>
    <dbReference type="NCBI Taxonomy" id="181527"/>
    <lineage>
        <taxon>Eukaryota</taxon>
        <taxon>Fungi</taxon>
        <taxon>Dikarya</taxon>
        <taxon>Basidiomycota</taxon>
        <taxon>Agaricomycotina</taxon>
        <taxon>Agaricomycetes</taxon>
        <taxon>Agaricomycetidae</taxon>
        <taxon>Agaricales</taxon>
        <taxon>Pluteineae</taxon>
        <taxon>Pluteaceae</taxon>
        <taxon>Pluteus</taxon>
    </lineage>
</organism>
<protein>
    <submittedName>
        <fullName evidence="1">Uncharacterized protein</fullName>
    </submittedName>
</protein>
<dbReference type="EMBL" id="ML208309">
    <property type="protein sequence ID" value="TFK70676.1"/>
    <property type="molecule type" value="Genomic_DNA"/>
</dbReference>
<keyword evidence="2" id="KW-1185">Reference proteome</keyword>
<reference evidence="1 2" key="1">
    <citation type="journal article" date="2019" name="Nat. Ecol. Evol.">
        <title>Megaphylogeny resolves global patterns of mushroom evolution.</title>
        <authorList>
            <person name="Varga T."/>
            <person name="Krizsan K."/>
            <person name="Foldi C."/>
            <person name="Dima B."/>
            <person name="Sanchez-Garcia M."/>
            <person name="Sanchez-Ramirez S."/>
            <person name="Szollosi G.J."/>
            <person name="Szarkandi J.G."/>
            <person name="Papp V."/>
            <person name="Albert L."/>
            <person name="Andreopoulos W."/>
            <person name="Angelini C."/>
            <person name="Antonin V."/>
            <person name="Barry K.W."/>
            <person name="Bougher N.L."/>
            <person name="Buchanan P."/>
            <person name="Buyck B."/>
            <person name="Bense V."/>
            <person name="Catcheside P."/>
            <person name="Chovatia M."/>
            <person name="Cooper J."/>
            <person name="Damon W."/>
            <person name="Desjardin D."/>
            <person name="Finy P."/>
            <person name="Geml J."/>
            <person name="Haridas S."/>
            <person name="Hughes K."/>
            <person name="Justo A."/>
            <person name="Karasinski D."/>
            <person name="Kautmanova I."/>
            <person name="Kiss B."/>
            <person name="Kocsube S."/>
            <person name="Kotiranta H."/>
            <person name="LaButti K.M."/>
            <person name="Lechner B.E."/>
            <person name="Liimatainen K."/>
            <person name="Lipzen A."/>
            <person name="Lukacs Z."/>
            <person name="Mihaltcheva S."/>
            <person name="Morgado L.N."/>
            <person name="Niskanen T."/>
            <person name="Noordeloos M.E."/>
            <person name="Ohm R.A."/>
            <person name="Ortiz-Santana B."/>
            <person name="Ovrebo C."/>
            <person name="Racz N."/>
            <person name="Riley R."/>
            <person name="Savchenko A."/>
            <person name="Shiryaev A."/>
            <person name="Soop K."/>
            <person name="Spirin V."/>
            <person name="Szebenyi C."/>
            <person name="Tomsovsky M."/>
            <person name="Tulloss R.E."/>
            <person name="Uehling J."/>
            <person name="Grigoriev I.V."/>
            <person name="Vagvolgyi C."/>
            <person name="Papp T."/>
            <person name="Martin F.M."/>
            <person name="Miettinen O."/>
            <person name="Hibbett D.S."/>
            <person name="Nagy L.G."/>
        </authorList>
    </citation>
    <scope>NUCLEOTIDE SEQUENCE [LARGE SCALE GENOMIC DNA]</scope>
    <source>
        <strain evidence="1 2">NL-1719</strain>
    </source>
</reference>
<name>A0ACD3AYJ7_9AGAR</name>
<evidence type="ECO:0000313" key="1">
    <source>
        <dbReference type="EMBL" id="TFK70676.1"/>
    </source>
</evidence>
<accession>A0ACD3AYJ7</accession>
<gene>
    <name evidence="1" type="ORF">BDN72DRAFT_525332</name>
</gene>
<sequence>MAASQPFAEKPPHSPFHSSPTMLLLQDHFPADILLLISAHLGPQDKKNLCLVSRYFHFVFTPITLRNVRVLFCEEHTTVTSSNERLWTCLRKLPNLYQHAQSLRVRINGNYLREHDTRDLLPALSKTLACLTSLKSLDVHLECGNTPERIELIVEYQAQIIKSTLRATGDRLECLVVTAGPVLDPRIFPTSLSQIRGLKTLRIDQGQPRLDLGRVRDGNPCDCDRSWVNETLKPLISANPGLETLEIVKPCRKCGLEANDILSASLSNLRLLTISALENSSVSIHRAGLCNLRHLTIQATYGRFDVDAFWKALAATQTPLETLVSHHVSLSMLDYLASFSGLRSLSILEIMSIRECHSPEVLSTFTEHVLPSHAQTLERLVIGYQDGVGTLSGWDFDPSVWAPALKQLSALEYLAIYPHIDPPLPTIFDPMRVTPHVITAYQTLLDFARTLPSLKTLGICHLQSLEGEVDYLLHKKVVPELMTRSRNPKVWAYDTGRTNFALYIKGRGWAYAYQHNPWVVSGSP</sequence>
<proteinExistence type="predicted"/>
<evidence type="ECO:0000313" key="2">
    <source>
        <dbReference type="Proteomes" id="UP000308600"/>
    </source>
</evidence>